<evidence type="ECO:0000313" key="1">
    <source>
        <dbReference type="EMBL" id="NMQ30209.1"/>
    </source>
</evidence>
<name>A0ABX1U104_9PROT</name>
<gene>
    <name evidence="1" type="ORF">E4Q23_22080</name>
</gene>
<dbReference type="SUPFAM" id="SSF46785">
    <property type="entry name" value="Winged helix' DNA-binding domain"/>
    <property type="match status" value="1"/>
</dbReference>
<dbReference type="EMBL" id="SPMY01000113">
    <property type="protein sequence ID" value="NMQ30209.1"/>
    <property type="molecule type" value="Genomic_DNA"/>
</dbReference>
<dbReference type="Proteomes" id="UP000749010">
    <property type="component" value="Unassembled WGS sequence"/>
</dbReference>
<dbReference type="Gene3D" id="1.10.10.10">
    <property type="entry name" value="Winged helix-like DNA-binding domain superfamily/Winged helix DNA-binding domain"/>
    <property type="match status" value="1"/>
</dbReference>
<accession>A0ABX1U104</accession>
<comment type="caution">
    <text evidence="1">The sequence shown here is derived from an EMBL/GenBank/DDBJ whole genome shotgun (WGS) entry which is preliminary data.</text>
</comment>
<dbReference type="RefSeq" id="WP_248595650.1">
    <property type="nucleotide sequence ID" value="NZ_SPMY01000113.1"/>
</dbReference>
<reference evidence="1 2" key="1">
    <citation type="submission" date="2019-03" db="EMBL/GenBank/DDBJ databases">
        <title>Metabolic reconstructions from genomes of highly enriched 'Candidatus Accumulibacter' and 'Candidatus Competibacter' bioreactor populations.</title>
        <authorList>
            <person name="Annavajhala M.K."/>
            <person name="Welles L."/>
            <person name="Abbas B."/>
            <person name="Sorokin D."/>
            <person name="Park H."/>
            <person name="Van Loosdrecht M."/>
            <person name="Chandran K."/>
        </authorList>
    </citation>
    <scope>NUCLEOTIDE SEQUENCE [LARGE SCALE GENOMIC DNA]</scope>
    <source>
        <strain evidence="1 2">SBR_S</strain>
    </source>
</reference>
<organism evidence="1 2">
    <name type="scientific">Candidatus Accumulibacter phosphatis</name>
    <dbReference type="NCBI Taxonomy" id="327160"/>
    <lineage>
        <taxon>Bacteria</taxon>
        <taxon>Pseudomonadati</taxon>
        <taxon>Pseudomonadota</taxon>
        <taxon>Betaproteobacteria</taxon>
        <taxon>Candidatus Accumulibacter</taxon>
    </lineage>
</organism>
<evidence type="ECO:0000313" key="2">
    <source>
        <dbReference type="Proteomes" id="UP000749010"/>
    </source>
</evidence>
<protein>
    <submittedName>
        <fullName evidence="1">Transcriptional repressor</fullName>
    </submittedName>
</protein>
<dbReference type="InterPro" id="IPR036388">
    <property type="entry name" value="WH-like_DNA-bd_sf"/>
</dbReference>
<dbReference type="InterPro" id="IPR036390">
    <property type="entry name" value="WH_DNA-bd_sf"/>
</dbReference>
<dbReference type="Pfam" id="PF01475">
    <property type="entry name" value="FUR"/>
    <property type="match status" value="1"/>
</dbReference>
<keyword evidence="2" id="KW-1185">Reference proteome</keyword>
<proteinExistence type="predicted"/>
<sequence>MQRSGNGNYVANVARLCSHSSMSTTNDLLRAAGVKVTPGRVHVLEALLVATQAMSHADIEALLPDADRVTLYRVLDSLVHCGLALKAIDSRGVFRFTASKVGQEHGGHNHFRCTGCGGVFCLKAAPPPPPRLPHGFRLGAVELDISGTCLACNSAPHVSSP</sequence>
<dbReference type="InterPro" id="IPR002481">
    <property type="entry name" value="FUR"/>
</dbReference>